<dbReference type="AlphaFoldDB" id="A0A928ZZD2"/>
<sequence>MNKFESKQWQPKLDTDEGWVVQVYGSNRRLLCVLEPSHGWIFLAGCCVGLLLSVVWFNAARYSSPVEPTAPIEAPALQID</sequence>
<evidence type="ECO:0000313" key="3">
    <source>
        <dbReference type="Proteomes" id="UP000615026"/>
    </source>
</evidence>
<keyword evidence="1" id="KW-0472">Membrane</keyword>
<dbReference type="Proteomes" id="UP000615026">
    <property type="component" value="Unassembled WGS sequence"/>
</dbReference>
<protein>
    <submittedName>
        <fullName evidence="2">Uncharacterized protein</fullName>
    </submittedName>
</protein>
<gene>
    <name evidence="2" type="ORF">IQ260_26645</name>
</gene>
<proteinExistence type="predicted"/>
<evidence type="ECO:0000256" key="1">
    <source>
        <dbReference type="SAM" id="Phobius"/>
    </source>
</evidence>
<accession>A0A928ZZD2</accession>
<name>A0A928ZZD2_LEPEC</name>
<keyword evidence="1" id="KW-1133">Transmembrane helix</keyword>
<dbReference type="EMBL" id="JADEXP010000394">
    <property type="protein sequence ID" value="MBE9070225.1"/>
    <property type="molecule type" value="Genomic_DNA"/>
</dbReference>
<feature type="transmembrane region" description="Helical" evidence="1">
    <location>
        <begin position="39"/>
        <end position="59"/>
    </location>
</feature>
<evidence type="ECO:0000313" key="2">
    <source>
        <dbReference type="EMBL" id="MBE9070225.1"/>
    </source>
</evidence>
<keyword evidence="3" id="KW-1185">Reference proteome</keyword>
<reference evidence="2" key="1">
    <citation type="submission" date="2020-10" db="EMBL/GenBank/DDBJ databases">
        <authorList>
            <person name="Castelo-Branco R."/>
            <person name="Eusebio N."/>
            <person name="Adriana R."/>
            <person name="Vieira A."/>
            <person name="Brugerolle De Fraissinette N."/>
            <person name="Rezende De Castro R."/>
            <person name="Schneider M.P."/>
            <person name="Vasconcelos V."/>
            <person name="Leao P.N."/>
        </authorList>
    </citation>
    <scope>NUCLEOTIDE SEQUENCE</scope>
    <source>
        <strain evidence="2">LEGE 11479</strain>
    </source>
</reference>
<comment type="caution">
    <text evidence="2">The sequence shown here is derived from an EMBL/GenBank/DDBJ whole genome shotgun (WGS) entry which is preliminary data.</text>
</comment>
<keyword evidence="1" id="KW-0812">Transmembrane</keyword>
<organism evidence="2 3">
    <name type="scientific">Leptolyngbya cf. ectocarpi LEGE 11479</name>
    <dbReference type="NCBI Taxonomy" id="1828722"/>
    <lineage>
        <taxon>Bacteria</taxon>
        <taxon>Bacillati</taxon>
        <taxon>Cyanobacteriota</taxon>
        <taxon>Cyanophyceae</taxon>
        <taxon>Leptolyngbyales</taxon>
        <taxon>Leptolyngbyaceae</taxon>
        <taxon>Leptolyngbya group</taxon>
        <taxon>Leptolyngbya</taxon>
    </lineage>
</organism>
<dbReference type="RefSeq" id="WP_193996105.1">
    <property type="nucleotide sequence ID" value="NZ_JADEXP010000394.1"/>
</dbReference>